<dbReference type="HAMAP" id="MF_00276">
    <property type="entry name" value="KdpC"/>
    <property type="match status" value="1"/>
</dbReference>
<protein>
    <recommendedName>
        <fullName evidence="11">Potassium-transporting ATPase KdpC subunit</fullName>
    </recommendedName>
    <alternativeName>
        <fullName evidence="11">ATP phosphohydrolase [potassium-transporting] C chain</fullName>
    </alternativeName>
    <alternativeName>
        <fullName evidence="11">Potassium-binding and translocating subunit C</fullName>
    </alternativeName>
    <alternativeName>
        <fullName evidence="11">Potassium-translocating ATPase C chain</fullName>
    </alternativeName>
</protein>
<comment type="function">
    <text evidence="11">Part of the high-affinity ATP-driven potassium transport (or Kdp) system, which catalyzes the hydrolysis of ATP coupled with the electrogenic transport of potassium into the cytoplasm. This subunit acts as a catalytic chaperone that increases the ATP-binding affinity of the ATP-hydrolyzing subunit KdpB by the formation of a transient KdpB/KdpC/ATP ternary complex.</text>
</comment>
<keyword evidence="6 11" id="KW-0067">ATP-binding</keyword>
<dbReference type="InterPro" id="IPR003820">
    <property type="entry name" value="KdpC"/>
</dbReference>
<evidence type="ECO:0000256" key="6">
    <source>
        <dbReference type="ARBA" id="ARBA00022840"/>
    </source>
</evidence>
<evidence type="ECO:0000256" key="9">
    <source>
        <dbReference type="ARBA" id="ARBA00023065"/>
    </source>
</evidence>
<proteinExistence type="inferred from homology"/>
<dbReference type="AlphaFoldDB" id="A0A931F9D7"/>
<comment type="similarity">
    <text evidence="11">Belongs to the KdpC family.</text>
</comment>
<keyword evidence="2 11" id="KW-1003">Cell membrane</keyword>
<evidence type="ECO:0000256" key="5">
    <source>
        <dbReference type="ARBA" id="ARBA00022741"/>
    </source>
</evidence>
<feature type="region of interest" description="Disordered" evidence="12">
    <location>
        <begin position="78"/>
        <end position="114"/>
    </location>
</feature>
<keyword evidence="14" id="KW-1185">Reference proteome</keyword>
<accession>A0A931F9D7</accession>
<dbReference type="PANTHER" id="PTHR30042">
    <property type="entry name" value="POTASSIUM-TRANSPORTING ATPASE C CHAIN"/>
    <property type="match status" value="1"/>
</dbReference>
<comment type="subcellular location">
    <subcellularLocation>
        <location evidence="11">Cell membrane</location>
        <topology evidence="11">Single-pass membrane protein</topology>
    </subcellularLocation>
</comment>
<gene>
    <name evidence="11" type="primary">kdpC</name>
    <name evidence="13" type="ORF">I2501_00420</name>
</gene>
<dbReference type="RefSeq" id="WP_196191704.1">
    <property type="nucleotide sequence ID" value="NZ_JADPRT010000001.1"/>
</dbReference>
<dbReference type="GO" id="GO:0008556">
    <property type="term" value="F:P-type potassium transmembrane transporter activity"/>
    <property type="evidence" value="ECO:0007669"/>
    <property type="project" value="InterPro"/>
</dbReference>
<evidence type="ECO:0000313" key="14">
    <source>
        <dbReference type="Proteomes" id="UP000657385"/>
    </source>
</evidence>
<dbReference type="PANTHER" id="PTHR30042:SF2">
    <property type="entry name" value="POTASSIUM-TRANSPORTING ATPASE KDPC SUBUNIT"/>
    <property type="match status" value="1"/>
</dbReference>
<evidence type="ECO:0000256" key="3">
    <source>
        <dbReference type="ARBA" id="ARBA00022538"/>
    </source>
</evidence>
<evidence type="ECO:0000256" key="1">
    <source>
        <dbReference type="ARBA" id="ARBA00022448"/>
    </source>
</evidence>
<reference evidence="13" key="1">
    <citation type="submission" date="2020-11" db="EMBL/GenBank/DDBJ databases">
        <title>Isolation and identification of active actinomycetes.</title>
        <authorList>
            <person name="Yu B."/>
        </authorList>
    </citation>
    <scope>NUCLEOTIDE SEQUENCE</scope>
    <source>
        <strain evidence="13">NEAU-YB345</strain>
    </source>
</reference>
<keyword evidence="10 11" id="KW-0472">Membrane</keyword>
<sequence>MNTLSRLPSWVAQHLVAARVVLALTLLLGLAYPLGMVAVAQVPGLRDAAQGSALGDSGTAADGSSLIGQSFSDAKGNPLPQYFQPRPSNAGAAGYDPTASGASNLGPENVVDHLSTGKNDPAVASLLSTVCARSLAVGQLEHVSGARPFCTPDGVGAVLGVYRADGLTGTVQRVVSLDQACPTRPFLTTYQGVTVECAKPGEDYSGALVTPIRGDAPADPAVPADAVTASASGLDPDISPAYAHLQAARVARVRHLELATVLHLINTYTTGRTLGFLGEPVVDVVELNLALDRSHPLTGGAK</sequence>
<dbReference type="GO" id="GO:0005524">
    <property type="term" value="F:ATP binding"/>
    <property type="evidence" value="ECO:0007669"/>
    <property type="project" value="UniProtKB-UniRule"/>
</dbReference>
<dbReference type="Proteomes" id="UP000657385">
    <property type="component" value="Unassembled WGS sequence"/>
</dbReference>
<evidence type="ECO:0000256" key="7">
    <source>
        <dbReference type="ARBA" id="ARBA00022958"/>
    </source>
</evidence>
<evidence type="ECO:0000256" key="4">
    <source>
        <dbReference type="ARBA" id="ARBA00022692"/>
    </source>
</evidence>
<evidence type="ECO:0000256" key="11">
    <source>
        <dbReference type="HAMAP-Rule" id="MF_00276"/>
    </source>
</evidence>
<name>A0A931F9D7_9ACTN</name>
<organism evidence="13 14">
    <name type="scientific">Streptacidiphilus fuscans</name>
    <dbReference type="NCBI Taxonomy" id="2789292"/>
    <lineage>
        <taxon>Bacteria</taxon>
        <taxon>Bacillati</taxon>
        <taxon>Actinomycetota</taxon>
        <taxon>Actinomycetes</taxon>
        <taxon>Kitasatosporales</taxon>
        <taxon>Streptomycetaceae</taxon>
        <taxon>Streptacidiphilus</taxon>
    </lineage>
</organism>
<keyword evidence="3 11" id="KW-0633">Potassium transport</keyword>
<keyword evidence="5 11" id="KW-0547">Nucleotide-binding</keyword>
<keyword evidence="8 11" id="KW-1133">Transmembrane helix</keyword>
<keyword evidence="4 11" id="KW-0812">Transmembrane</keyword>
<dbReference type="Pfam" id="PF02669">
    <property type="entry name" value="KdpC"/>
    <property type="match status" value="2"/>
</dbReference>
<comment type="subunit">
    <text evidence="11">The system is composed of three essential subunits: KdpA, KdpB and KdpC.</text>
</comment>
<keyword evidence="7 11" id="KW-0630">Potassium</keyword>
<dbReference type="GO" id="GO:0005886">
    <property type="term" value="C:plasma membrane"/>
    <property type="evidence" value="ECO:0007669"/>
    <property type="project" value="UniProtKB-SubCell"/>
</dbReference>
<dbReference type="EMBL" id="JADPRT010000001">
    <property type="protein sequence ID" value="MBF9066497.1"/>
    <property type="molecule type" value="Genomic_DNA"/>
</dbReference>
<evidence type="ECO:0000313" key="13">
    <source>
        <dbReference type="EMBL" id="MBF9066497.1"/>
    </source>
</evidence>
<evidence type="ECO:0000256" key="2">
    <source>
        <dbReference type="ARBA" id="ARBA00022475"/>
    </source>
</evidence>
<evidence type="ECO:0000256" key="12">
    <source>
        <dbReference type="SAM" id="MobiDB-lite"/>
    </source>
</evidence>
<evidence type="ECO:0000256" key="10">
    <source>
        <dbReference type="ARBA" id="ARBA00023136"/>
    </source>
</evidence>
<comment type="caution">
    <text evidence="13">The sequence shown here is derived from an EMBL/GenBank/DDBJ whole genome shotgun (WGS) entry which is preliminary data.</text>
</comment>
<keyword evidence="9 11" id="KW-0406">Ion transport</keyword>
<keyword evidence="1 11" id="KW-0813">Transport</keyword>
<evidence type="ECO:0000256" key="8">
    <source>
        <dbReference type="ARBA" id="ARBA00022989"/>
    </source>
</evidence>